<organism evidence="2 3">
    <name type="scientific">Pseudobutyrivibrio xylanivorans</name>
    <dbReference type="NCBI Taxonomy" id="185007"/>
    <lineage>
        <taxon>Bacteria</taxon>
        <taxon>Bacillati</taxon>
        <taxon>Bacillota</taxon>
        <taxon>Clostridia</taxon>
        <taxon>Lachnospirales</taxon>
        <taxon>Lachnospiraceae</taxon>
        <taxon>Pseudobutyrivibrio</taxon>
    </lineage>
</organism>
<accession>A0A5P6VRI1</accession>
<dbReference type="RefSeq" id="WP_151622290.1">
    <property type="nucleotide sequence ID" value="NZ_CP043028.1"/>
</dbReference>
<protein>
    <submittedName>
        <fullName evidence="2">SseB family protein</fullName>
    </submittedName>
</protein>
<dbReference type="KEGG" id="pxv:FXF36_02370"/>
<feature type="domain" description="SseB protein N-terminal" evidence="1">
    <location>
        <begin position="148"/>
        <end position="274"/>
    </location>
</feature>
<sequence>MGLFDKKKNADNITVADTDVTANVDEGRRFSVLIEGVTSMLDGNGSIITGQLFGKIVKGDKVYVCMAAVKPIECEVQAIEATIDGRGTIVDSAEDTTVSLQLTLPDDANVRKYAIVTNIQPQAQFNPKVSVENPELAGIINGMAAHGDDNVFHAAVAYWVSHARFLTPIKMDTPPEINEQGVAVIKKDTKIGFYMLKSSIKLAGTPEGKDNMVLPLFTDWTALKRWEGLAKDGERIHTQILSFQDVYAMLKRGDAYAGIAINPFNKVPCTLPIPYLDTITGTAGYKAEFGPKEGTPGNVQEQKIPAGQKILLGVPKESEENAAIREKLVEYGKATEEIKSISFLTKIEEETKNVRHLVVLEFPQDYSKEDMKVHMEAIYQQLNPIAHEITQIEYALKGAIPAIDNVVEQHRDKMLVYTE</sequence>
<dbReference type="Proteomes" id="UP000327030">
    <property type="component" value="Chromosome 1"/>
</dbReference>
<evidence type="ECO:0000313" key="2">
    <source>
        <dbReference type="EMBL" id="QFJ53794.1"/>
    </source>
</evidence>
<dbReference type="Pfam" id="PF07179">
    <property type="entry name" value="SseB"/>
    <property type="match status" value="1"/>
</dbReference>
<reference evidence="3" key="1">
    <citation type="submission" date="2019-08" db="EMBL/GenBank/DDBJ databases">
        <title>Complete Genome Sequence of the Polysaccharide-Degrading Rumen Bacterium Pseudobutyrivibrio xylanivorans MA3014.</title>
        <authorList>
            <person name="Palevich N."/>
            <person name="Maclean P.H."/>
            <person name="Kelly W.J."/>
            <person name="Leahy S.C."/>
            <person name="Rakonjac J."/>
            <person name="Attwood G.T."/>
        </authorList>
    </citation>
    <scope>NUCLEOTIDE SEQUENCE [LARGE SCALE GENOMIC DNA]</scope>
    <source>
        <strain evidence="3">MA3014</strain>
    </source>
</reference>
<dbReference type="AlphaFoldDB" id="A0A5P6VRI1"/>
<dbReference type="InterPro" id="IPR009839">
    <property type="entry name" value="SseB_N"/>
</dbReference>
<evidence type="ECO:0000259" key="1">
    <source>
        <dbReference type="Pfam" id="PF07179"/>
    </source>
</evidence>
<dbReference type="EMBL" id="CP043028">
    <property type="protein sequence ID" value="QFJ53794.1"/>
    <property type="molecule type" value="Genomic_DNA"/>
</dbReference>
<gene>
    <name evidence="2" type="ORF">FXF36_02370</name>
</gene>
<name>A0A5P6VRI1_PSEXY</name>
<dbReference type="OrthoDB" id="2020151at2"/>
<evidence type="ECO:0000313" key="3">
    <source>
        <dbReference type="Proteomes" id="UP000327030"/>
    </source>
</evidence>
<proteinExistence type="predicted"/>